<feature type="transmembrane region" description="Helical" evidence="6">
    <location>
        <begin position="186"/>
        <end position="209"/>
    </location>
</feature>
<evidence type="ECO:0000256" key="1">
    <source>
        <dbReference type="ARBA" id="ARBA00004141"/>
    </source>
</evidence>
<keyword evidence="3 6" id="KW-1133">Transmembrane helix</keyword>
<dbReference type="Proteomes" id="UP000748108">
    <property type="component" value="Unassembled WGS sequence"/>
</dbReference>
<dbReference type="InterPro" id="IPR053153">
    <property type="entry name" value="APC_K+_Transporter"/>
</dbReference>
<evidence type="ECO:0000256" key="6">
    <source>
        <dbReference type="SAM" id="Phobius"/>
    </source>
</evidence>
<sequence>MQASGLWLLATGGAALFAALMLALAARGGITYARGGRTYVGFVGISAVAMMDLLASVFYGPGEAFRYVGYDAMFYLVLTAVLIALYAFSMTEIAEVLEGLGQKGGGVYTLTYLVFGRTPSMVAVASILVDYVNMAALSAVSAVENAAAVFGFLAPIKLPLALAIVWLLTALNLAGIRTNVWTTFAVFLFLGVTLVAAAMLGVGALDGAALARIQAGLLRPAATFGERGFIPALGALVVGVGSTILAYSGIETVLQTQKIVENWQTIRQAYRFLVVLNGLLIPAVGILALAHVPDPGAHVEGLVATYALEVGGAPMAVAMILAAALALAFAMNTAFVGGTELITVIAERYGLAALLRTNRFGVHHRIILFLAGAFTVLILITAGSANLIADMFAIGLLASFVLNLLGLVTFRITEGYARMRRYRTSLAKNLFLIVAFFAAFVYVASSKPHGTALWAAAAASLVALGAAAARWWADPDARYERRYQTVDELLSALAARPAGRLDVRFARPREYVPGDGREVVITLSPLRLRPPKRRGPGHFILSYSNLWGTVHEMEAILAKIRAAFPDRPLAVHFGWPLSSWWERLSMGFVVHRLLMLPKRFRDVEFHIDYLPPAKTATGPDGRASPPGGRPSAPTFDRRRPNPAVHRGDRTDRPPRIGRADRIPGTAGRPDPSGTIERVDPPERTNGSSARNEPLRTRFRGGRPPGREGGLEPGQKRLDAPTGEKIVFVDRHGDDRRAVKRLNPGVVALVERLPVRPRHRKFCPAAAAPDAAVDRFKTAGEIDDKVRMAKGRIIDERLVQQAIGLPVALVHVARLVVQTGENLGIFIDGPVLDDRNAGAAGFRKPAKALGEEEHLNAKAPALKVGVIVLQIRIGRRPLAEQAIAKRFRQPAGERRLSDPDHPGDGHHLHRFRSSPSRRRRGPGGRTAARARPPASP</sequence>
<dbReference type="GO" id="GO:0016020">
    <property type="term" value="C:membrane"/>
    <property type="evidence" value="ECO:0007669"/>
    <property type="project" value="UniProtKB-SubCell"/>
</dbReference>
<feature type="region of interest" description="Disordered" evidence="5">
    <location>
        <begin position="612"/>
        <end position="718"/>
    </location>
</feature>
<accession>A0A947G907</accession>
<feature type="transmembrane region" description="Helical" evidence="6">
    <location>
        <begin position="110"/>
        <end position="129"/>
    </location>
</feature>
<keyword evidence="2 6" id="KW-0812">Transmembrane</keyword>
<feature type="compositionally biased region" description="Basic residues" evidence="5">
    <location>
        <begin position="906"/>
        <end position="921"/>
    </location>
</feature>
<dbReference type="Gene3D" id="1.20.1740.10">
    <property type="entry name" value="Amino acid/polyamine transporter I"/>
    <property type="match status" value="1"/>
</dbReference>
<feature type="compositionally biased region" description="Basic and acidic residues" evidence="5">
    <location>
        <begin position="635"/>
        <end position="661"/>
    </location>
</feature>
<evidence type="ECO:0000256" key="5">
    <source>
        <dbReference type="SAM" id="MobiDB-lite"/>
    </source>
</evidence>
<feature type="transmembrane region" description="Helical" evidence="6">
    <location>
        <begin position="391"/>
        <end position="413"/>
    </location>
</feature>
<gene>
    <name evidence="7" type="ORF">KM312_00790</name>
</gene>
<feature type="transmembrane region" description="Helical" evidence="6">
    <location>
        <begin position="312"/>
        <end position="345"/>
    </location>
</feature>
<feature type="compositionally biased region" description="Basic and acidic residues" evidence="5">
    <location>
        <begin position="704"/>
        <end position="718"/>
    </location>
</feature>
<evidence type="ECO:0000313" key="8">
    <source>
        <dbReference type="Proteomes" id="UP000748108"/>
    </source>
</evidence>
<evidence type="ECO:0000256" key="3">
    <source>
        <dbReference type="ARBA" id="ARBA00022989"/>
    </source>
</evidence>
<feature type="transmembrane region" description="Helical" evidence="6">
    <location>
        <begin position="6"/>
        <end position="26"/>
    </location>
</feature>
<dbReference type="EMBL" id="JAHHQF010000037">
    <property type="protein sequence ID" value="MBT9281200.1"/>
    <property type="molecule type" value="Genomic_DNA"/>
</dbReference>
<dbReference type="AlphaFoldDB" id="A0A947G907"/>
<feature type="transmembrane region" description="Helical" evidence="6">
    <location>
        <begin position="366"/>
        <end position="385"/>
    </location>
</feature>
<dbReference type="GO" id="GO:0022857">
    <property type="term" value="F:transmembrane transporter activity"/>
    <property type="evidence" value="ECO:0007669"/>
    <property type="project" value="InterPro"/>
</dbReference>
<feature type="transmembrane region" description="Helical" evidence="6">
    <location>
        <begin position="270"/>
        <end position="292"/>
    </location>
</feature>
<comment type="subcellular location">
    <subcellularLocation>
        <location evidence="1">Membrane</location>
        <topology evidence="1">Multi-pass membrane protein</topology>
    </subcellularLocation>
</comment>
<dbReference type="PANTHER" id="PTHR47704">
    <property type="entry name" value="POTASSIUM TRANSPORTER KIMA"/>
    <property type="match status" value="1"/>
</dbReference>
<feature type="transmembrane region" description="Helical" evidence="6">
    <location>
        <begin position="425"/>
        <end position="445"/>
    </location>
</feature>
<proteinExistence type="predicted"/>
<dbReference type="Pfam" id="PF13520">
    <property type="entry name" value="AA_permease_2"/>
    <property type="match status" value="1"/>
</dbReference>
<protein>
    <submittedName>
        <fullName evidence="7">APC family permease</fullName>
    </submittedName>
</protein>
<feature type="transmembrane region" description="Helical" evidence="6">
    <location>
        <begin position="451"/>
        <end position="473"/>
    </location>
</feature>
<feature type="compositionally biased region" description="Low complexity" evidence="5">
    <location>
        <begin position="924"/>
        <end position="935"/>
    </location>
</feature>
<feature type="region of interest" description="Disordered" evidence="5">
    <location>
        <begin position="888"/>
        <end position="935"/>
    </location>
</feature>
<dbReference type="PANTHER" id="PTHR47704:SF1">
    <property type="entry name" value="POTASSIUM TRANSPORTER KIMA"/>
    <property type="match status" value="1"/>
</dbReference>
<dbReference type="InterPro" id="IPR002293">
    <property type="entry name" value="AA/rel_permease1"/>
</dbReference>
<evidence type="ECO:0000256" key="4">
    <source>
        <dbReference type="ARBA" id="ARBA00023136"/>
    </source>
</evidence>
<evidence type="ECO:0000256" key="2">
    <source>
        <dbReference type="ARBA" id="ARBA00022692"/>
    </source>
</evidence>
<feature type="transmembrane region" description="Helical" evidence="6">
    <location>
        <begin position="229"/>
        <end position="250"/>
    </location>
</feature>
<feature type="transmembrane region" description="Helical" evidence="6">
    <location>
        <begin position="149"/>
        <end position="174"/>
    </location>
</feature>
<comment type="caution">
    <text evidence="7">The sequence shown here is derived from an EMBL/GenBank/DDBJ whole genome shotgun (WGS) entry which is preliminary data.</text>
</comment>
<feature type="transmembrane region" description="Helical" evidence="6">
    <location>
        <begin position="38"/>
        <end position="60"/>
    </location>
</feature>
<evidence type="ECO:0000313" key="7">
    <source>
        <dbReference type="EMBL" id="MBT9281200.1"/>
    </source>
</evidence>
<keyword evidence="4 6" id="KW-0472">Membrane</keyword>
<organism evidence="7 8">
    <name type="scientific">Hydrogenibacillus schlegelii</name>
    <name type="common">Bacillus schlegelii</name>
    <dbReference type="NCBI Taxonomy" id="1484"/>
    <lineage>
        <taxon>Bacteria</taxon>
        <taxon>Bacillati</taxon>
        <taxon>Bacillota</taxon>
        <taxon>Bacilli</taxon>
        <taxon>Bacillales</taxon>
        <taxon>Bacillales Family X. Incertae Sedis</taxon>
        <taxon>Hydrogenibacillus</taxon>
    </lineage>
</organism>
<feature type="transmembrane region" description="Helical" evidence="6">
    <location>
        <begin position="72"/>
        <end position="89"/>
    </location>
</feature>
<feature type="compositionally biased region" description="Basic and acidic residues" evidence="5">
    <location>
        <begin position="890"/>
        <end position="905"/>
    </location>
</feature>
<name>A0A947G907_HYDSH</name>
<reference evidence="7" key="1">
    <citation type="journal article" date="2021" name="Microbiology">
        <title>Metagenomic Analysis of the Microbial Community in the Underground Coal Fire Area (Kemerovo Region, Russia) Revealed Predominance of Thermophilic Members of the Phyla Deinococcus-thermus, Aquificae, and Firmicutes.</title>
        <authorList>
            <person name="Kadnikov V."/>
            <person name="Mardanov A.V."/>
            <person name="Beletsky A.V."/>
            <person name="Karnachuk O.V."/>
            <person name="Ravin N.V."/>
        </authorList>
    </citation>
    <scope>NUCLEOTIDE SEQUENCE</scope>
    <source>
        <strain evidence="7">RBS10-49</strain>
    </source>
</reference>